<dbReference type="Gramene" id="arahy.Tifrunner.gnm2.ann2.Ah15g543400.1">
    <property type="protein sequence ID" value="arahy.Tifrunner.gnm2.ann2.Ah15g543400.1-CDS"/>
    <property type="gene ID" value="arahy.Tifrunner.gnm2.ann2.Ah15g543400"/>
</dbReference>
<dbReference type="AlphaFoldDB" id="A0A444YXU8"/>
<comment type="caution">
    <text evidence="1">The sequence shown here is derived from an EMBL/GenBank/DDBJ whole genome shotgun (WGS) entry which is preliminary data.</text>
</comment>
<dbReference type="EMBL" id="SDMP01000015">
    <property type="protein sequence ID" value="RYR06634.1"/>
    <property type="molecule type" value="Genomic_DNA"/>
</dbReference>
<dbReference type="Gene3D" id="3.40.50.720">
    <property type="entry name" value="NAD(P)-binding Rossmann-like Domain"/>
    <property type="match status" value="1"/>
</dbReference>
<evidence type="ECO:0000313" key="1">
    <source>
        <dbReference type="EMBL" id="RYR06634.1"/>
    </source>
</evidence>
<dbReference type="PRINTS" id="PR00081">
    <property type="entry name" value="GDHRDH"/>
</dbReference>
<evidence type="ECO:0008006" key="3">
    <source>
        <dbReference type="Google" id="ProtNLM"/>
    </source>
</evidence>
<keyword evidence="2" id="KW-1185">Reference proteome</keyword>
<dbReference type="PANTHER" id="PTHR48476:SF1">
    <property type="entry name" value="SHORT-CHAIN DEHYDROGENASE TIC 32, CHLOROPLASTIC-LIKE"/>
    <property type="match status" value="1"/>
</dbReference>
<name>A0A444YXU8_ARAHY</name>
<dbReference type="PANTHER" id="PTHR48476">
    <property type="entry name" value="SHORT-CHAIN DEHYDROGENASE TIC 32, CHLOROPLASTIC-LIKE"/>
    <property type="match status" value="1"/>
</dbReference>
<organism evidence="1 2">
    <name type="scientific">Arachis hypogaea</name>
    <name type="common">Peanut</name>
    <dbReference type="NCBI Taxonomy" id="3818"/>
    <lineage>
        <taxon>Eukaryota</taxon>
        <taxon>Viridiplantae</taxon>
        <taxon>Streptophyta</taxon>
        <taxon>Embryophyta</taxon>
        <taxon>Tracheophyta</taxon>
        <taxon>Spermatophyta</taxon>
        <taxon>Magnoliopsida</taxon>
        <taxon>eudicotyledons</taxon>
        <taxon>Gunneridae</taxon>
        <taxon>Pentapetalae</taxon>
        <taxon>rosids</taxon>
        <taxon>fabids</taxon>
        <taxon>Fabales</taxon>
        <taxon>Fabaceae</taxon>
        <taxon>Papilionoideae</taxon>
        <taxon>50 kb inversion clade</taxon>
        <taxon>dalbergioids sensu lato</taxon>
        <taxon>Dalbergieae</taxon>
        <taxon>Pterocarpus clade</taxon>
        <taxon>Arachis</taxon>
    </lineage>
</organism>
<dbReference type="SUPFAM" id="SSF51735">
    <property type="entry name" value="NAD(P)-binding Rossmann-fold domains"/>
    <property type="match status" value="1"/>
</dbReference>
<dbReference type="Proteomes" id="UP000289738">
    <property type="component" value="Chromosome B05"/>
</dbReference>
<dbReference type="SMR" id="A0A444YXU8"/>
<accession>A0A444YXU8</accession>
<proteinExistence type="predicted"/>
<reference evidence="1 2" key="1">
    <citation type="submission" date="2019-01" db="EMBL/GenBank/DDBJ databases">
        <title>Sequencing of cultivated peanut Arachis hypogaea provides insights into genome evolution and oil improvement.</title>
        <authorList>
            <person name="Chen X."/>
        </authorList>
    </citation>
    <scope>NUCLEOTIDE SEQUENCE [LARGE SCALE GENOMIC DNA]</scope>
    <source>
        <strain evidence="2">cv. Fuhuasheng</strain>
        <tissue evidence="1">Leaves</tissue>
    </source>
</reference>
<dbReference type="InterPro" id="IPR055280">
    <property type="entry name" value="TIC32"/>
</dbReference>
<dbReference type="STRING" id="3818.A0A444YXU8"/>
<evidence type="ECO:0000313" key="2">
    <source>
        <dbReference type="Proteomes" id="UP000289738"/>
    </source>
</evidence>
<dbReference type="InterPro" id="IPR002347">
    <property type="entry name" value="SDR_fam"/>
</dbReference>
<dbReference type="InterPro" id="IPR036291">
    <property type="entry name" value="NAD(P)-bd_dom_sf"/>
</dbReference>
<gene>
    <name evidence="1" type="ORF">Ahy_B05g073944</name>
</gene>
<protein>
    <recommendedName>
        <fullName evidence="3">Short-chain dehydrogenase TIC 32</fullName>
    </recommendedName>
</protein>
<sequence>MKKTVHESKKEGRIINVSSTGHQYFRYSEGIRFDKINDQSSYKSWIAYGQSKLANILHANELARRLKEDGVNITANSVHPGIVVTNIFRHNNIVNGVMNMLARCGLKNVKQGAATICYLALHPQVSGISGEFFMDGYVAKASSQGRDIDLAKKLWDYSMNLTEQNT</sequence>